<dbReference type="EC" id="2.7.7.19" evidence="4"/>
<dbReference type="Gene3D" id="1.10.1410.10">
    <property type="match status" value="1"/>
</dbReference>
<feature type="region of interest" description="Disordered" evidence="8">
    <location>
        <begin position="1142"/>
        <end position="1282"/>
    </location>
</feature>
<comment type="cofactor">
    <cofactor evidence="1">
        <name>Mn(2+)</name>
        <dbReference type="ChEBI" id="CHEBI:29035"/>
    </cofactor>
</comment>
<evidence type="ECO:0000256" key="3">
    <source>
        <dbReference type="ARBA" id="ARBA00008593"/>
    </source>
</evidence>
<dbReference type="InterPro" id="IPR043519">
    <property type="entry name" value="NT_sf"/>
</dbReference>
<feature type="compositionally biased region" description="Low complexity" evidence="8">
    <location>
        <begin position="179"/>
        <end position="196"/>
    </location>
</feature>
<reference evidence="11" key="2">
    <citation type="submission" date="2023-05" db="EMBL/GenBank/DDBJ databases">
        <authorList>
            <consortium name="Lawrence Berkeley National Laboratory"/>
            <person name="Steindorff A."/>
            <person name="Hensen N."/>
            <person name="Bonometti L."/>
            <person name="Westerberg I."/>
            <person name="Brannstrom I.O."/>
            <person name="Guillou S."/>
            <person name="Cros-Aarteil S."/>
            <person name="Calhoun S."/>
            <person name="Haridas S."/>
            <person name="Kuo A."/>
            <person name="Mondo S."/>
            <person name="Pangilinan J."/>
            <person name="Riley R."/>
            <person name="Labutti K."/>
            <person name="Andreopoulos B."/>
            <person name="Lipzen A."/>
            <person name="Chen C."/>
            <person name="Yanf M."/>
            <person name="Daum C."/>
            <person name="Ng V."/>
            <person name="Clum A."/>
            <person name="Ohm R."/>
            <person name="Martin F."/>
            <person name="Silar P."/>
            <person name="Natvig D."/>
            <person name="Lalanne C."/>
            <person name="Gautier V."/>
            <person name="Ament-Velasquez S.L."/>
            <person name="Kruys A."/>
            <person name="Hutchinson M.I."/>
            <person name="Powell A.J."/>
            <person name="Barry K."/>
            <person name="Miller A.N."/>
            <person name="Grigoriev I.V."/>
            <person name="Debuchy R."/>
            <person name="Gladieux P."/>
            <person name="Thoren M.H."/>
            <person name="Johannesson H."/>
        </authorList>
    </citation>
    <scope>NUCLEOTIDE SEQUENCE</scope>
    <source>
        <strain evidence="11">CBS 757.83</strain>
    </source>
</reference>
<dbReference type="GO" id="GO:0046872">
    <property type="term" value="F:metal ion binding"/>
    <property type="evidence" value="ECO:0007669"/>
    <property type="project" value="UniProtKB-KW"/>
</dbReference>
<dbReference type="GO" id="GO:1990817">
    <property type="term" value="F:poly(A) RNA polymerase activity"/>
    <property type="evidence" value="ECO:0007669"/>
    <property type="project" value="UniProtKB-EC"/>
</dbReference>
<feature type="domain" description="PAP-associated" evidence="9">
    <location>
        <begin position="509"/>
        <end position="563"/>
    </location>
</feature>
<feature type="compositionally biased region" description="Basic and acidic residues" evidence="8">
    <location>
        <begin position="1172"/>
        <end position="1181"/>
    </location>
</feature>
<feature type="compositionally biased region" description="Polar residues" evidence="8">
    <location>
        <begin position="1183"/>
        <end position="1205"/>
    </location>
</feature>
<feature type="region of interest" description="Disordered" evidence="8">
    <location>
        <begin position="804"/>
        <end position="854"/>
    </location>
</feature>
<keyword evidence="6" id="KW-0479">Metal-binding</keyword>
<comment type="caution">
    <text evidence="11">The sequence shown here is derived from an EMBL/GenBank/DDBJ whole genome shotgun (WGS) entry which is preliminary data.</text>
</comment>
<evidence type="ECO:0000256" key="8">
    <source>
        <dbReference type="SAM" id="MobiDB-lite"/>
    </source>
</evidence>
<feature type="compositionally biased region" description="Low complexity" evidence="8">
    <location>
        <begin position="98"/>
        <end position="107"/>
    </location>
</feature>
<organism evidence="11 12">
    <name type="scientific">Parathielavia hyrcaniae</name>
    <dbReference type="NCBI Taxonomy" id="113614"/>
    <lineage>
        <taxon>Eukaryota</taxon>
        <taxon>Fungi</taxon>
        <taxon>Dikarya</taxon>
        <taxon>Ascomycota</taxon>
        <taxon>Pezizomycotina</taxon>
        <taxon>Sordariomycetes</taxon>
        <taxon>Sordariomycetidae</taxon>
        <taxon>Sordariales</taxon>
        <taxon>Chaetomiaceae</taxon>
        <taxon>Parathielavia</taxon>
    </lineage>
</organism>
<accession>A0AAN6Q4C7</accession>
<feature type="compositionally biased region" description="Polar residues" evidence="8">
    <location>
        <begin position="215"/>
        <end position="233"/>
    </location>
</feature>
<feature type="region of interest" description="Disordered" evidence="8">
    <location>
        <begin position="633"/>
        <end position="672"/>
    </location>
</feature>
<proteinExistence type="inferred from homology"/>
<feature type="compositionally biased region" description="Low complexity" evidence="8">
    <location>
        <begin position="804"/>
        <end position="846"/>
    </location>
</feature>
<feature type="compositionally biased region" description="Basic and acidic residues" evidence="8">
    <location>
        <begin position="1273"/>
        <end position="1282"/>
    </location>
</feature>
<evidence type="ECO:0000256" key="6">
    <source>
        <dbReference type="ARBA" id="ARBA00022723"/>
    </source>
</evidence>
<evidence type="ECO:0000256" key="2">
    <source>
        <dbReference type="ARBA" id="ARBA00001946"/>
    </source>
</evidence>
<dbReference type="Pfam" id="PF22600">
    <property type="entry name" value="MTPAP-like_central"/>
    <property type="match status" value="1"/>
</dbReference>
<dbReference type="CDD" id="cd05402">
    <property type="entry name" value="NT_PAP_TUTase"/>
    <property type="match status" value="1"/>
</dbReference>
<dbReference type="GO" id="GO:0010605">
    <property type="term" value="P:negative regulation of macromolecule metabolic process"/>
    <property type="evidence" value="ECO:0007669"/>
    <property type="project" value="UniProtKB-ARBA"/>
</dbReference>
<evidence type="ECO:0000256" key="4">
    <source>
        <dbReference type="ARBA" id="ARBA00012388"/>
    </source>
</evidence>
<keyword evidence="5" id="KW-0808">Transferase</keyword>
<evidence type="ECO:0000256" key="5">
    <source>
        <dbReference type="ARBA" id="ARBA00022679"/>
    </source>
</evidence>
<feature type="compositionally biased region" description="Polar residues" evidence="8">
    <location>
        <begin position="729"/>
        <end position="746"/>
    </location>
</feature>
<feature type="region of interest" description="Disordered" evidence="8">
    <location>
        <begin position="729"/>
        <end position="752"/>
    </location>
</feature>
<name>A0AAN6Q4C7_9PEZI</name>
<dbReference type="EMBL" id="MU863629">
    <property type="protein sequence ID" value="KAK4103350.1"/>
    <property type="molecule type" value="Genomic_DNA"/>
</dbReference>
<dbReference type="InterPro" id="IPR054708">
    <property type="entry name" value="MTPAP-like_central"/>
</dbReference>
<comment type="cofactor">
    <cofactor evidence="2">
        <name>Mg(2+)</name>
        <dbReference type="ChEBI" id="CHEBI:18420"/>
    </cofactor>
</comment>
<dbReference type="PANTHER" id="PTHR12271">
    <property type="entry name" value="POLY A POLYMERASE CID PAP -RELATED"/>
    <property type="match status" value="1"/>
</dbReference>
<evidence type="ECO:0000313" key="12">
    <source>
        <dbReference type="Proteomes" id="UP001305647"/>
    </source>
</evidence>
<sequence>MDGQPATAESKHRYQSHPWSATSSTSATPRVKPTSPQESSSGYFSPQLELLPILFPQQVYQDKLLQYNKLVSAGRGGGGGLQTPPLPPVLSSPQAKPSTRSRSSSKVSNKDNAHTKPASQSCHGNRASKPSETADRALMKSGKDQPSKMSAKKSTEQPAHAAQAVQPANREASARLPLSSSQSAPFAAAQSSSVPSTPHQHPRTFSFESREHSPGATQNHSPRSAYSETNGNVPSLRPLPPRLGGCRFETAVPHSRRRMPYSLGTDKLEKVDLDKIKSKLSEEEERKLETDMRALYDRLIPTDAIENNRRKLVNKLEQLFNNEWPGHDIQVHLFGSSGNLLCSDDSDVDICITTPWRDLESVCLIAELLQRHGMEKVVCVSSAKVPIVKIWDPELKLACDMNVNNTLALENTRMVRTYVSIDDRVRPLAMIIKYWTRRRIINDAAFGGTLSSYTWICLIIAFLQLREPPILPALHQRHHLKLLKQDGTRSEFADDIPKLRGFGSKNKESLASLVFHLFRFYAHEFDYDKHALSIRTGKLLTKTEKKWHIGSNNALCIEEPFNTIRNLGNTADDTSFRGLHLELRRAFDKIAEGNFDECCEQYVFPKEEERIWQKPAPAPRPILLRSASQQQGARLRGGYRGNRQFHRNGSAGRRSSSSVAYETNPGFSQASMPPTLSPQDILWYQTQSPQLGVPQELLTTSLNALAAQETMHRFQLYTLNQQQVLAHAQRLQNGSATDRSRTNSFDNPPLTAPVRPDLMYGFGFPIQHAPYYHPGFTTYPSSPATSALQSNGQSEFRRSLHRNAAANDSGASSGSGALRSQSQPASRTPTAASQSTAAYSTPSQSYNGVASSQARQMNDMSMQGFTPEEAGDLEFDDAAARVLSDSPPEDDGPRYIGYYVNDYANQSRPANGLPSNGLAPVEPSQTSRGGARRRLSTDQLPQSVLDRRMKRTSRSPSPMGHARTVSVGMNSAPLLSAPFPQTNGKLPSKPLVVNGTASKTTPTVGSGRPTAGAEPFDLEDINYDNPLHIHQGTSPSSSWPDQQATPSPSSAEPVTTPASQRPVIVNGSSTNRSPSAMPNLLDASFQQRVAMGAGLHLPYSAVVSDTNGLAGFSRIHSRQQLAPLDLATENYAVHQELPHLSPVYEHRTPSPTVARKFEPSPVAPSHGSTSMKELRGSEHPKNSQKNTSSKQVNGSSSARQQQQQDGLAIRSPIQDQRINGLARENGHVRAAKSQTESFGGWQKSKSRKKGAGAGAADVKHAAPNGFSQSELPPKNHADRKGG</sequence>
<evidence type="ECO:0000313" key="11">
    <source>
        <dbReference type="EMBL" id="KAK4103350.1"/>
    </source>
</evidence>
<dbReference type="InterPro" id="IPR002058">
    <property type="entry name" value="PAP_assoc"/>
</dbReference>
<evidence type="ECO:0000256" key="7">
    <source>
        <dbReference type="ARBA" id="ARBA00022842"/>
    </source>
</evidence>
<gene>
    <name evidence="11" type="ORF">N658DRAFT_422249</name>
</gene>
<dbReference type="Proteomes" id="UP001305647">
    <property type="component" value="Unassembled WGS sequence"/>
</dbReference>
<feature type="region of interest" description="Disordered" evidence="8">
    <location>
        <begin position="907"/>
        <end position="1076"/>
    </location>
</feature>
<feature type="domain" description="Poly(A) RNA polymerase mitochondrial-like central palm" evidence="10">
    <location>
        <begin position="288"/>
        <end position="419"/>
    </location>
</feature>
<feature type="region of interest" description="Disordered" evidence="8">
    <location>
        <begin position="71"/>
        <end position="251"/>
    </location>
</feature>
<dbReference type="PANTHER" id="PTHR12271:SF113">
    <property type="entry name" value="POLY(A) RNA POLYMERASE CID11"/>
    <property type="match status" value="1"/>
</dbReference>
<feature type="compositionally biased region" description="Polar residues" evidence="8">
    <location>
        <begin position="34"/>
        <end position="43"/>
    </location>
</feature>
<dbReference type="SUPFAM" id="SSF81631">
    <property type="entry name" value="PAP/OAS1 substrate-binding domain"/>
    <property type="match status" value="1"/>
</dbReference>
<feature type="compositionally biased region" description="Basic and acidic residues" evidence="8">
    <location>
        <begin position="132"/>
        <end position="146"/>
    </location>
</feature>
<protein>
    <recommendedName>
        <fullName evidence="4">polynucleotide adenylyltransferase</fullName>
        <ecNumber evidence="4">2.7.7.19</ecNumber>
    </recommendedName>
</protein>
<evidence type="ECO:0000256" key="1">
    <source>
        <dbReference type="ARBA" id="ARBA00001936"/>
    </source>
</evidence>
<dbReference type="Pfam" id="PF03828">
    <property type="entry name" value="PAP_assoc"/>
    <property type="match status" value="1"/>
</dbReference>
<feature type="compositionally biased region" description="Polar residues" evidence="8">
    <location>
        <begin position="995"/>
        <end position="1004"/>
    </location>
</feature>
<evidence type="ECO:0000259" key="10">
    <source>
        <dbReference type="Pfam" id="PF22600"/>
    </source>
</evidence>
<keyword evidence="12" id="KW-1185">Reference proteome</keyword>
<dbReference type="SUPFAM" id="SSF81301">
    <property type="entry name" value="Nucleotidyltransferase"/>
    <property type="match status" value="1"/>
</dbReference>
<dbReference type="Gene3D" id="3.30.460.10">
    <property type="entry name" value="Beta Polymerase, domain 2"/>
    <property type="match status" value="1"/>
</dbReference>
<comment type="similarity">
    <text evidence="3">Belongs to the DNA polymerase type-B-like family.</text>
</comment>
<feature type="compositionally biased region" description="Polar residues" evidence="8">
    <location>
        <begin position="1066"/>
        <end position="1076"/>
    </location>
</feature>
<feature type="compositionally biased region" description="Low complexity" evidence="8">
    <location>
        <begin position="157"/>
        <end position="168"/>
    </location>
</feature>
<keyword evidence="7" id="KW-0460">Magnesium</keyword>
<feature type="compositionally biased region" description="Low complexity" evidence="8">
    <location>
        <begin position="649"/>
        <end position="660"/>
    </location>
</feature>
<dbReference type="GO" id="GO:0031123">
    <property type="term" value="P:RNA 3'-end processing"/>
    <property type="evidence" value="ECO:0007669"/>
    <property type="project" value="TreeGrafter"/>
</dbReference>
<evidence type="ECO:0000259" key="9">
    <source>
        <dbReference type="Pfam" id="PF03828"/>
    </source>
</evidence>
<reference evidence="11" key="1">
    <citation type="journal article" date="2023" name="Mol. Phylogenet. Evol.">
        <title>Genome-scale phylogeny and comparative genomics of the fungal order Sordariales.</title>
        <authorList>
            <person name="Hensen N."/>
            <person name="Bonometti L."/>
            <person name="Westerberg I."/>
            <person name="Brannstrom I.O."/>
            <person name="Guillou S."/>
            <person name="Cros-Aarteil S."/>
            <person name="Calhoun S."/>
            <person name="Haridas S."/>
            <person name="Kuo A."/>
            <person name="Mondo S."/>
            <person name="Pangilinan J."/>
            <person name="Riley R."/>
            <person name="LaButti K."/>
            <person name="Andreopoulos B."/>
            <person name="Lipzen A."/>
            <person name="Chen C."/>
            <person name="Yan M."/>
            <person name="Daum C."/>
            <person name="Ng V."/>
            <person name="Clum A."/>
            <person name="Steindorff A."/>
            <person name="Ohm R.A."/>
            <person name="Martin F."/>
            <person name="Silar P."/>
            <person name="Natvig D.O."/>
            <person name="Lalanne C."/>
            <person name="Gautier V."/>
            <person name="Ament-Velasquez S.L."/>
            <person name="Kruys A."/>
            <person name="Hutchinson M.I."/>
            <person name="Powell A.J."/>
            <person name="Barry K."/>
            <person name="Miller A.N."/>
            <person name="Grigoriev I.V."/>
            <person name="Debuchy R."/>
            <person name="Gladieux P."/>
            <person name="Hiltunen Thoren M."/>
            <person name="Johannesson H."/>
        </authorList>
    </citation>
    <scope>NUCLEOTIDE SEQUENCE</scope>
    <source>
        <strain evidence="11">CBS 757.83</strain>
    </source>
</reference>
<feature type="region of interest" description="Disordered" evidence="8">
    <location>
        <begin position="1"/>
        <end position="43"/>
    </location>
</feature>
<feature type="compositionally biased region" description="Polar residues" evidence="8">
    <location>
        <begin position="117"/>
        <end position="131"/>
    </location>
</feature>
<feature type="compositionally biased region" description="Polar residues" evidence="8">
    <location>
        <begin position="1031"/>
        <end position="1059"/>
    </location>
</feature>